<dbReference type="AlphaFoldDB" id="A0A916F9J1"/>
<name>A0A916F9J1_9PROT</name>
<gene>
    <name evidence="1" type="ORF">NTGZN8_190045</name>
</gene>
<proteinExistence type="predicted"/>
<accession>A0A916F9J1</accession>
<reference evidence="1" key="1">
    <citation type="submission" date="2021-02" db="EMBL/GenBank/DDBJ databases">
        <authorList>
            <person name="Han P."/>
        </authorList>
    </citation>
    <scope>NUCLEOTIDE SEQUENCE</scope>
    <source>
        <strain evidence="1">Candidatus Nitrotoga sp. ZN8</strain>
    </source>
</reference>
<protein>
    <submittedName>
        <fullName evidence="1">Uncharacterized protein</fullName>
    </submittedName>
</protein>
<dbReference type="Proteomes" id="UP000675882">
    <property type="component" value="Unassembled WGS sequence"/>
</dbReference>
<dbReference type="EMBL" id="CAJNBL010000011">
    <property type="protein sequence ID" value="CAE6710098.1"/>
    <property type="molecule type" value="Genomic_DNA"/>
</dbReference>
<keyword evidence="2" id="KW-1185">Reference proteome</keyword>
<evidence type="ECO:0000313" key="1">
    <source>
        <dbReference type="EMBL" id="CAE6710098.1"/>
    </source>
</evidence>
<organism evidence="1 2">
    <name type="scientific">Candidatus Nitrotoga fabula</name>
    <dbReference type="NCBI Taxonomy" id="2182327"/>
    <lineage>
        <taxon>Bacteria</taxon>
        <taxon>Pseudomonadati</taxon>
        <taxon>Pseudomonadota</taxon>
        <taxon>Betaproteobacteria</taxon>
        <taxon>Nitrosomonadales</taxon>
        <taxon>Gallionellaceae</taxon>
        <taxon>Candidatus Nitrotoga</taxon>
    </lineage>
</organism>
<sequence length="49" mass="5894">MRTIHCTNADWELQHGSFFMLLKIRYLIFFDTWVSSPNDCGHYLMIKVN</sequence>
<evidence type="ECO:0000313" key="2">
    <source>
        <dbReference type="Proteomes" id="UP000675882"/>
    </source>
</evidence>
<comment type="caution">
    <text evidence="1">The sequence shown here is derived from an EMBL/GenBank/DDBJ whole genome shotgun (WGS) entry which is preliminary data.</text>
</comment>